<protein>
    <submittedName>
        <fullName evidence="2">Uncharacterized protein</fullName>
    </submittedName>
</protein>
<sequence length="158" mass="17321">MTNIDRRSFGMAAAGAVFALHSAAFSASARSVSTMASKVADMRHAMKLFEIAFKGDEYGNSYQATVEHAVDAVEAVFTTPPASADEDDAVIEALEAYRQVAPSWFSLQTAHDLFTPARYRSYALDRLRDGLLSDPDEEFVKSGMPWFLKAMRQGQIGT</sequence>
<dbReference type="HOGENOM" id="CLU_1665705_0_0_5"/>
<reference evidence="2 3" key="1">
    <citation type="submission" date="2012-04" db="EMBL/GenBank/DDBJ databases">
        <title>The Genome Sequence of Afipia clevelandensis ATCC 49720.</title>
        <authorList>
            <consortium name="The Broad Institute Genome Sequencing Platform"/>
            <person name="Earl A."/>
            <person name="Ward D."/>
            <person name="Feldgarden M."/>
            <person name="Gevers D."/>
            <person name="Huys G."/>
            <person name="Walker B."/>
            <person name="Young S.K."/>
            <person name="Zeng Q."/>
            <person name="Gargeya S."/>
            <person name="Fitzgerald M."/>
            <person name="Haas B."/>
            <person name="Abouelleil A."/>
            <person name="Alvarado L."/>
            <person name="Arachchi H.M."/>
            <person name="Berlin A."/>
            <person name="Chapman S.B."/>
            <person name="Goldberg J."/>
            <person name="Griggs A."/>
            <person name="Gujja S."/>
            <person name="Hansen M."/>
            <person name="Howarth C."/>
            <person name="Imamovic A."/>
            <person name="Larimer J."/>
            <person name="McCowen C."/>
            <person name="Montmayeur A."/>
            <person name="Murphy C."/>
            <person name="Neiman D."/>
            <person name="Pearson M."/>
            <person name="Priest M."/>
            <person name="Roberts A."/>
            <person name="Saif S."/>
            <person name="Shea T."/>
            <person name="Sisk P."/>
            <person name="Sykes S."/>
            <person name="Wortman J."/>
            <person name="Nusbaum C."/>
            <person name="Birren B."/>
        </authorList>
    </citation>
    <scope>NUCLEOTIDE SEQUENCE [LARGE SCALE GENOMIC DNA]</scope>
    <source>
        <strain evidence="2 3">ATCC 49720</strain>
    </source>
</reference>
<evidence type="ECO:0000313" key="3">
    <source>
        <dbReference type="Proteomes" id="UP000001095"/>
    </source>
</evidence>
<comment type="caution">
    <text evidence="2">The sequence shown here is derived from an EMBL/GenBank/DDBJ whole genome shotgun (WGS) entry which is preliminary data.</text>
</comment>
<proteinExistence type="predicted"/>
<dbReference type="EMBL" id="AGWY01000011">
    <property type="protein sequence ID" value="EKS35371.1"/>
    <property type="molecule type" value="Genomic_DNA"/>
</dbReference>
<name>K8P1Q2_9BRAD</name>
<dbReference type="AlphaFoldDB" id="K8P1Q2"/>
<gene>
    <name evidence="2" type="ORF">HMPREF9696_02643</name>
</gene>
<evidence type="ECO:0000256" key="1">
    <source>
        <dbReference type="SAM" id="SignalP"/>
    </source>
</evidence>
<dbReference type="RefSeq" id="WP_002713509.1">
    <property type="nucleotide sequence ID" value="NZ_KB375281.1"/>
</dbReference>
<keyword evidence="3" id="KW-1185">Reference proteome</keyword>
<feature type="chain" id="PRO_5003919809" evidence="1">
    <location>
        <begin position="30"/>
        <end position="158"/>
    </location>
</feature>
<dbReference type="PATRIC" id="fig|883079.3.peg.2699"/>
<accession>K8P1Q2</accession>
<feature type="signal peptide" evidence="1">
    <location>
        <begin position="1"/>
        <end position="29"/>
    </location>
</feature>
<organism evidence="2 3">
    <name type="scientific">Afipia clevelandensis ATCC 49720</name>
    <dbReference type="NCBI Taxonomy" id="883079"/>
    <lineage>
        <taxon>Bacteria</taxon>
        <taxon>Pseudomonadati</taxon>
        <taxon>Pseudomonadota</taxon>
        <taxon>Alphaproteobacteria</taxon>
        <taxon>Hyphomicrobiales</taxon>
        <taxon>Nitrobacteraceae</taxon>
        <taxon>Afipia</taxon>
    </lineage>
</organism>
<evidence type="ECO:0000313" key="2">
    <source>
        <dbReference type="EMBL" id="EKS35371.1"/>
    </source>
</evidence>
<keyword evidence="1" id="KW-0732">Signal</keyword>
<dbReference type="Proteomes" id="UP000001095">
    <property type="component" value="Unassembled WGS sequence"/>
</dbReference>